<evidence type="ECO:0000313" key="4">
    <source>
        <dbReference type="EMBL" id="TVY59780.1"/>
    </source>
</evidence>
<dbReference type="InterPro" id="IPR002196">
    <property type="entry name" value="Glyco_hydro_24"/>
</dbReference>
<organism evidence="4 5">
    <name type="scientific">Fusarium oxysporum f. sp. cubense</name>
    <dbReference type="NCBI Taxonomy" id="61366"/>
    <lineage>
        <taxon>Eukaryota</taxon>
        <taxon>Fungi</taxon>
        <taxon>Dikarya</taxon>
        <taxon>Ascomycota</taxon>
        <taxon>Pezizomycotina</taxon>
        <taxon>Sordariomycetes</taxon>
        <taxon>Hypocreomycetidae</taxon>
        <taxon>Hypocreales</taxon>
        <taxon>Nectriaceae</taxon>
        <taxon>Fusarium</taxon>
        <taxon>Fusarium oxysporum species complex</taxon>
    </lineage>
</organism>
<dbReference type="CDD" id="cd00737">
    <property type="entry name" value="lyz_endolysin_autolysin"/>
    <property type="match status" value="1"/>
</dbReference>
<dbReference type="GO" id="GO:0009253">
    <property type="term" value="P:peptidoglycan catabolic process"/>
    <property type="evidence" value="ECO:0007669"/>
    <property type="project" value="InterPro"/>
</dbReference>
<dbReference type="GO" id="GO:0042742">
    <property type="term" value="P:defense response to bacterium"/>
    <property type="evidence" value="ECO:0007669"/>
    <property type="project" value="UniProtKB-KW"/>
</dbReference>
<dbReference type="GO" id="GO:0003796">
    <property type="term" value="F:lysozyme activity"/>
    <property type="evidence" value="ECO:0007669"/>
    <property type="project" value="InterPro"/>
</dbReference>
<comment type="caution">
    <text evidence="4">The sequence shown here is derived from an EMBL/GenBank/DDBJ whole genome shotgun (WGS) entry which is preliminary data.</text>
</comment>
<accession>A0A559KK80</accession>
<keyword evidence="1" id="KW-0929">Antimicrobial</keyword>
<dbReference type="InterPro" id="IPR023346">
    <property type="entry name" value="Lysozyme-like_dom_sf"/>
</dbReference>
<protein>
    <submittedName>
        <fullName evidence="4">Putative lysozyme</fullName>
    </submittedName>
</protein>
<keyword evidence="3" id="KW-1035">Host cytoplasm</keyword>
<sequence length="213" mass="23476">MRIRIFTVHFQAVASSTAFLITDEGVRCRSGPTTSHAIQRQFTKGTDVTITCQIEGTNIEGNALWDKTTFGCYVSDYYVATGSSGYVTSKCRSCRAPKSNAATVNLIASFEGFRPDEFEVCITAMLNSKARLNRNQYGALISWAFNMGCGNAESSILVGCLNNGEDPNSVISQELPQWVYASGQRLPGLVRRRNADIELAQKPTRRRALPKRC</sequence>
<evidence type="ECO:0000256" key="1">
    <source>
        <dbReference type="ARBA" id="ARBA00022529"/>
    </source>
</evidence>
<evidence type="ECO:0000256" key="3">
    <source>
        <dbReference type="ARBA" id="ARBA00023200"/>
    </source>
</evidence>
<dbReference type="EMBL" id="SRMI01000012">
    <property type="protein sequence ID" value="TVY59780.1"/>
    <property type="molecule type" value="Genomic_DNA"/>
</dbReference>
<dbReference type="Proteomes" id="UP000320707">
    <property type="component" value="Unassembled WGS sequence"/>
</dbReference>
<evidence type="ECO:0000256" key="2">
    <source>
        <dbReference type="ARBA" id="ARBA00022638"/>
    </source>
</evidence>
<gene>
    <name evidence="4" type="primary">13</name>
    <name evidence="4" type="ORF">Focb16_v003285</name>
</gene>
<dbReference type="PANTHER" id="PTHR38107:SF3">
    <property type="entry name" value="LYSOZYME RRRD-RELATED"/>
    <property type="match status" value="1"/>
</dbReference>
<dbReference type="PANTHER" id="PTHR38107">
    <property type="match status" value="1"/>
</dbReference>
<dbReference type="GO" id="GO:0016998">
    <property type="term" value="P:cell wall macromolecule catabolic process"/>
    <property type="evidence" value="ECO:0007669"/>
    <property type="project" value="InterPro"/>
</dbReference>
<dbReference type="InterPro" id="IPR023347">
    <property type="entry name" value="Lysozyme_dom_sf"/>
</dbReference>
<dbReference type="SUPFAM" id="SSF53955">
    <property type="entry name" value="Lysozyme-like"/>
    <property type="match status" value="1"/>
</dbReference>
<dbReference type="Pfam" id="PF00959">
    <property type="entry name" value="Phage_lysozyme"/>
    <property type="match status" value="1"/>
</dbReference>
<keyword evidence="2" id="KW-0081">Bacteriolytic enzyme</keyword>
<dbReference type="GO" id="GO:0031640">
    <property type="term" value="P:killing of cells of another organism"/>
    <property type="evidence" value="ECO:0007669"/>
    <property type="project" value="UniProtKB-KW"/>
</dbReference>
<proteinExistence type="predicted"/>
<dbReference type="Gene3D" id="1.10.530.40">
    <property type="match status" value="1"/>
</dbReference>
<name>A0A559KK80_FUSOC</name>
<dbReference type="InterPro" id="IPR051018">
    <property type="entry name" value="Bacteriophage_GH24"/>
</dbReference>
<dbReference type="AlphaFoldDB" id="A0A559KK80"/>
<evidence type="ECO:0000313" key="5">
    <source>
        <dbReference type="Proteomes" id="UP000320707"/>
    </source>
</evidence>
<dbReference type="InterPro" id="IPR033907">
    <property type="entry name" value="Endolysin_autolysin"/>
</dbReference>
<reference evidence="4 5" key="1">
    <citation type="journal article" date="2019" name="Microbiol. Resour. Announc.">
        <title>High-quality draft genome sequence of Fusarium oxysporum f. sp. cubense strain 160527, a causal agent of Panama disease.</title>
        <authorList>
            <person name="Asai S."/>
            <person name="Ayukawa Y."/>
            <person name="Gan P."/>
            <person name="Masuda S."/>
            <person name="Komatsu K."/>
            <person name="Shirasu K."/>
            <person name="Arie T."/>
        </authorList>
    </citation>
    <scope>NUCLEOTIDE SEQUENCE [LARGE SCALE GENOMIC DNA]</scope>
    <source>
        <strain evidence="4 5">160527</strain>
    </source>
</reference>
<dbReference type="Gene3D" id="2.30.30.40">
    <property type="entry name" value="SH3 Domains"/>
    <property type="match status" value="1"/>
</dbReference>